<evidence type="ECO:0000313" key="2">
    <source>
        <dbReference type="EMBL" id="BBU87555.1"/>
    </source>
</evidence>
<dbReference type="AlphaFoldDB" id="A0A8S0G2U9"/>
<name>A0A8S0G2U9_ECOLX</name>
<dbReference type="EMBL" id="AP022360">
    <property type="protein sequence ID" value="BBU87555.1"/>
    <property type="molecule type" value="Genomic_DNA"/>
</dbReference>
<feature type="region of interest" description="Disordered" evidence="1">
    <location>
        <begin position="1"/>
        <end position="20"/>
    </location>
</feature>
<protein>
    <submittedName>
        <fullName evidence="2">Uncharacterized protein</fullName>
    </submittedName>
</protein>
<sequence length="62" mass="7053">MSGSRNSQQALAAGQDQVDAERERVRALGKFMKNALWQLRGGHRGNPSDLKRSSVLRQYLRR</sequence>
<organism evidence="2 3">
    <name type="scientific">Escherichia coli</name>
    <dbReference type="NCBI Taxonomy" id="562"/>
    <lineage>
        <taxon>Bacteria</taxon>
        <taxon>Pseudomonadati</taxon>
        <taxon>Pseudomonadota</taxon>
        <taxon>Gammaproteobacteria</taxon>
        <taxon>Enterobacterales</taxon>
        <taxon>Enterobacteriaceae</taxon>
        <taxon>Escherichia</taxon>
    </lineage>
</organism>
<proteinExistence type="predicted"/>
<gene>
    <name evidence="2" type="ORF">EIMP300_89550</name>
</gene>
<feature type="region of interest" description="Disordered" evidence="1">
    <location>
        <begin position="40"/>
        <end position="62"/>
    </location>
</feature>
<reference evidence="2 3" key="1">
    <citation type="submission" date="2020-01" db="EMBL/GenBank/DDBJ databases">
        <title>Dynamics of blaIMP-6 dissemination in carbapenem resistant Enterobacteriacea isolated from regional surveillance in Osaka, Japan.</title>
        <authorList>
            <person name="Abe R."/>
            <person name="Akeda Y."/>
            <person name="Sugawara Y."/>
            <person name="Yamamoto N."/>
            <person name="Tomono K."/>
            <person name="Takeuchi D."/>
            <person name="Kawahara R."/>
            <person name="Hamada S."/>
        </authorList>
    </citation>
    <scope>NUCLEOTIDE SEQUENCE [LARGE SCALE GENOMIC DNA]</scope>
    <source>
        <strain evidence="2 3">E300</strain>
    </source>
</reference>
<accession>A0A8S0G2U9</accession>
<evidence type="ECO:0000313" key="3">
    <source>
        <dbReference type="Proteomes" id="UP000467488"/>
    </source>
</evidence>
<dbReference type="Proteomes" id="UP000467488">
    <property type="component" value="Chromosome"/>
</dbReference>
<feature type="compositionally biased region" description="Polar residues" evidence="1">
    <location>
        <begin position="1"/>
        <end position="10"/>
    </location>
</feature>
<evidence type="ECO:0000256" key="1">
    <source>
        <dbReference type="SAM" id="MobiDB-lite"/>
    </source>
</evidence>